<feature type="non-terminal residue" evidence="4">
    <location>
        <position position="1"/>
    </location>
</feature>
<dbReference type="InterPro" id="IPR028098">
    <property type="entry name" value="Glyco_trans_4-like_N"/>
</dbReference>
<gene>
    <name evidence="4" type="ORF">DRP53_10845</name>
</gene>
<feature type="domain" description="Glycosyl transferase family 1" evidence="2">
    <location>
        <begin position="154"/>
        <end position="304"/>
    </location>
</feature>
<evidence type="ECO:0000259" key="3">
    <source>
        <dbReference type="Pfam" id="PF13439"/>
    </source>
</evidence>
<protein>
    <submittedName>
        <fullName evidence="4">Uncharacterized protein</fullName>
    </submittedName>
</protein>
<accession>A0A660SCX1</accession>
<keyword evidence="1" id="KW-0808">Transferase</keyword>
<organism evidence="4 5">
    <name type="scientific">candidate division WOR-3 bacterium</name>
    <dbReference type="NCBI Taxonomy" id="2052148"/>
    <lineage>
        <taxon>Bacteria</taxon>
        <taxon>Bacteria division WOR-3</taxon>
    </lineage>
</organism>
<dbReference type="AlphaFoldDB" id="A0A660SCX1"/>
<dbReference type="Proteomes" id="UP000268469">
    <property type="component" value="Unassembled WGS sequence"/>
</dbReference>
<dbReference type="Pfam" id="PF13439">
    <property type="entry name" value="Glyco_transf_4"/>
    <property type="match status" value="1"/>
</dbReference>
<dbReference type="SUPFAM" id="SSF53756">
    <property type="entry name" value="UDP-Glycosyltransferase/glycogen phosphorylase"/>
    <property type="match status" value="1"/>
</dbReference>
<proteinExistence type="predicted"/>
<comment type="caution">
    <text evidence="4">The sequence shown here is derived from an EMBL/GenBank/DDBJ whole genome shotgun (WGS) entry which is preliminary data.</text>
</comment>
<evidence type="ECO:0000313" key="5">
    <source>
        <dbReference type="Proteomes" id="UP000268469"/>
    </source>
</evidence>
<evidence type="ECO:0000256" key="1">
    <source>
        <dbReference type="ARBA" id="ARBA00022679"/>
    </source>
</evidence>
<dbReference type="InterPro" id="IPR001296">
    <property type="entry name" value="Glyco_trans_1"/>
</dbReference>
<dbReference type="PANTHER" id="PTHR46401:SF2">
    <property type="entry name" value="GLYCOSYLTRANSFERASE WBBK-RELATED"/>
    <property type="match status" value="1"/>
</dbReference>
<evidence type="ECO:0000259" key="2">
    <source>
        <dbReference type="Pfam" id="PF00534"/>
    </source>
</evidence>
<name>A0A660SCX1_UNCW3</name>
<sequence>DPGIDLCLIPELKADLKRGYDEKIKARIQEKLLDSIQDLDLLIVHNILSMPLNLSATAAIVELKDEIPIIAWVHDLGRFDPQYRFGEGYPWTLLQKRVEGITYVVISEYRRQQIEELFGPGRIDVIPDGVDIFRIAGCDPELARIISPYLDYGPIALMPGRMVRRKNFELAIRITAALNEKGPFTLFITAPIDPHNPDTKSYHDELNQMINKYDLHKQVVFLSEKINLTDWSRIRSLYLLTDLLLLTSKIEGFGLPLIEAAVLKTPAFVTTIPPLEEIIGSTQTFHFPLDSDPTEVARKIHHHLYHSPVFQLKRRIIEEYSWERIYQRKIRPLILRLSQEVQSQR</sequence>
<dbReference type="EMBL" id="QNBE01000167">
    <property type="protein sequence ID" value="RKX68402.1"/>
    <property type="molecule type" value="Genomic_DNA"/>
</dbReference>
<dbReference type="GO" id="GO:0016757">
    <property type="term" value="F:glycosyltransferase activity"/>
    <property type="evidence" value="ECO:0007669"/>
    <property type="project" value="InterPro"/>
</dbReference>
<dbReference type="Pfam" id="PF00534">
    <property type="entry name" value="Glycos_transf_1"/>
    <property type="match status" value="1"/>
</dbReference>
<evidence type="ECO:0000313" key="4">
    <source>
        <dbReference type="EMBL" id="RKX68402.1"/>
    </source>
</evidence>
<reference evidence="4 5" key="1">
    <citation type="submission" date="2018-06" db="EMBL/GenBank/DDBJ databases">
        <title>Extensive metabolic versatility and redundancy in microbially diverse, dynamic hydrothermal sediments.</title>
        <authorList>
            <person name="Dombrowski N."/>
            <person name="Teske A."/>
            <person name="Baker B.J."/>
        </authorList>
    </citation>
    <scope>NUCLEOTIDE SEQUENCE [LARGE SCALE GENOMIC DNA]</scope>
    <source>
        <strain evidence="4">B36_G15</strain>
    </source>
</reference>
<feature type="domain" description="Glycosyltransferase subfamily 4-like N-terminal" evidence="3">
    <location>
        <begin position="35"/>
        <end position="132"/>
    </location>
</feature>
<dbReference type="Gene3D" id="3.40.50.2000">
    <property type="entry name" value="Glycogen Phosphorylase B"/>
    <property type="match status" value="2"/>
</dbReference>
<dbReference type="PANTHER" id="PTHR46401">
    <property type="entry name" value="GLYCOSYLTRANSFERASE WBBK-RELATED"/>
    <property type="match status" value="1"/>
</dbReference>